<dbReference type="Gene3D" id="3.30.1370.10">
    <property type="entry name" value="K Homology domain, type 1"/>
    <property type="match status" value="1"/>
</dbReference>
<dbReference type="GO" id="GO:0003723">
    <property type="term" value="F:RNA binding"/>
    <property type="evidence" value="ECO:0007669"/>
    <property type="project" value="UniProtKB-UniRule"/>
</dbReference>
<dbReference type="VEuPathDB" id="FungiDB:FUN_017646"/>
<dbReference type="PROSITE" id="PS50084">
    <property type="entry name" value="KH_TYPE_1"/>
    <property type="match status" value="1"/>
</dbReference>
<reference evidence="1" key="1">
    <citation type="submission" date="2020-05" db="EMBL/GenBank/DDBJ databases">
        <authorList>
            <person name="Rincon C."/>
            <person name="Sanders R I."/>
            <person name="Robbins C."/>
            <person name="Chaturvedi A."/>
        </authorList>
    </citation>
    <scope>NUCLEOTIDE SEQUENCE</scope>
    <source>
        <strain evidence="1">CHB12</strain>
    </source>
</reference>
<protein>
    <submittedName>
        <fullName evidence="1">Uncharacterized protein</fullName>
    </submittedName>
</protein>
<comment type="caution">
    <text evidence="1">The sequence shown here is derived from an EMBL/GenBank/DDBJ whole genome shotgun (WGS) entry which is preliminary data.</text>
</comment>
<accession>A0A2I1EH16</accession>
<dbReference type="AlphaFoldDB" id="A0A2I1EH16"/>
<dbReference type="InterPro" id="IPR004087">
    <property type="entry name" value="KH_dom"/>
</dbReference>
<organism evidence="1 2">
    <name type="scientific">Rhizophagus irregularis</name>
    <dbReference type="NCBI Taxonomy" id="588596"/>
    <lineage>
        <taxon>Eukaryota</taxon>
        <taxon>Fungi</taxon>
        <taxon>Fungi incertae sedis</taxon>
        <taxon>Mucoromycota</taxon>
        <taxon>Glomeromycotina</taxon>
        <taxon>Glomeromycetes</taxon>
        <taxon>Glomerales</taxon>
        <taxon>Glomeraceae</taxon>
        <taxon>Rhizophagus</taxon>
    </lineage>
</organism>
<dbReference type="VEuPathDB" id="FungiDB:RhiirFUN_022996"/>
<dbReference type="SUPFAM" id="SSF54791">
    <property type="entry name" value="Eukaryotic type KH-domain (KH-domain type I)"/>
    <property type="match status" value="1"/>
</dbReference>
<dbReference type="CDD" id="cd00105">
    <property type="entry name" value="KH-I"/>
    <property type="match status" value="1"/>
</dbReference>
<dbReference type="InterPro" id="IPR004088">
    <property type="entry name" value="KH_dom_type_1"/>
</dbReference>
<dbReference type="SMART" id="SM00322">
    <property type="entry name" value="KH"/>
    <property type="match status" value="1"/>
</dbReference>
<dbReference type="EMBL" id="CAGKOT010000007">
    <property type="protein sequence ID" value="CAB5350042.1"/>
    <property type="molecule type" value="Genomic_DNA"/>
</dbReference>
<dbReference type="InterPro" id="IPR036612">
    <property type="entry name" value="KH_dom_type_1_sf"/>
</dbReference>
<dbReference type="Pfam" id="PF00013">
    <property type="entry name" value="KH_1"/>
    <property type="match status" value="1"/>
</dbReference>
<evidence type="ECO:0000313" key="2">
    <source>
        <dbReference type="Proteomes" id="UP000684084"/>
    </source>
</evidence>
<gene>
    <name evidence="1" type="ORF">CHRIB12_LOCUS4862</name>
</gene>
<sequence length="496" mass="57376">MIPNQIIELKEHQETLRIPKGKSGYIFGPDSSNLNRIRETSGADVIIIGKRNQSCQAIITGTKEQRSKAVVLLQESLGRSNSYSPIIGFTLLDIIPKLLLPMLSFKKVPSEDGCKSSVFPNDITHCKYTLEINPSPPNYSSFLSLRRSSPTLHKYNNNNNDLSFNNLSGKIYSFNTILQLDDCLAKIVDQISNKNLSHPSRNRYGNFHHHQQQKIIMDNSDNEFRLKINFGRELFTKISKTNLNLSEWNNLKRGYNGITTAFRHDISFFDDEKIQKLKNTFGFKEINNFENKVDDREECFITVLYKEKEKKNKFKLQWDANEGRWKIIKSTKNISRQAIIDIVSGRSKSPDLRFLLKSQKRSSPISEKNHNIIYNIQKTDDFLKRNENKYDDSELMYFRQKDFNGKFKCTSVRQSIIKKQLTNDKYQMNFISTLQDEDGRITLEDTVNLINLSWISSPSPNSCESITTMDPKNPKFNESIIDTIDYARNISRAIGD</sequence>
<proteinExistence type="predicted"/>
<dbReference type="VEuPathDB" id="FungiDB:RhiirA1_533504"/>
<evidence type="ECO:0000313" key="1">
    <source>
        <dbReference type="EMBL" id="CAB5350042.1"/>
    </source>
</evidence>
<dbReference type="Proteomes" id="UP000684084">
    <property type="component" value="Unassembled WGS sequence"/>
</dbReference>
<dbReference type="OrthoDB" id="442947at2759"/>
<name>A0A2I1EH16_9GLOM</name>